<comment type="cofactor">
    <cofactor evidence="1">
        <name>Mg(2+)</name>
        <dbReference type="ChEBI" id="CHEBI:18420"/>
    </cofactor>
</comment>
<keyword evidence="8 9" id="KW-0694">RNA-binding</keyword>
<dbReference type="Pfam" id="PF01743">
    <property type="entry name" value="PolyA_pol"/>
    <property type="match status" value="1"/>
</dbReference>
<keyword evidence="4" id="KW-0548">Nucleotidyltransferase</keyword>
<evidence type="ECO:0000256" key="6">
    <source>
        <dbReference type="ARBA" id="ARBA00022741"/>
    </source>
</evidence>
<keyword evidence="5" id="KW-0479">Metal-binding</keyword>
<dbReference type="Proteomes" id="UP000010795">
    <property type="component" value="Chromosome"/>
</dbReference>
<dbReference type="Gene3D" id="1.10.246.80">
    <property type="match status" value="1"/>
</dbReference>
<keyword evidence="2 9" id="KW-0808">Transferase</keyword>
<evidence type="ECO:0000259" key="11">
    <source>
        <dbReference type="Pfam" id="PF12627"/>
    </source>
</evidence>
<protein>
    <submittedName>
        <fullName evidence="13">tRNA nucleotidyltransferase/poly(A) polymerase</fullName>
    </submittedName>
</protein>
<sequence>MDGKLKDAMPVIERLSAAGHQAYFVGGCVRDALLGRPIGDVDIATSARPEAVMAIFPKHVPTGIRHGTVTVFVKGRSYEVTTFRTESDYDDHRRPSDVAFVDDIRTDLKRRDFTVNAMAMDADGRVIDPFGGMSDLERGIIRCVGSPDERFREDALRMVRAVRFAAELGFRIAPSTWRALRRNAGLLRHIALERVGAELDKMICGADPDRAAALFIRSGLWRTTKTPLKAPGLPACAGKVRLSDLAAGDRRWIALWAASNVSPEAARSWMSRFAFGKKRMRAIFAPLELHAAAASIPDTREAWAALALRHGRQAAADWLDVMRALPGVSPVPADRLERWSAWLADMPAFTAAELALDGTELAEAAGRKGGPWIKRTMDRLLLETAAGRLPNERRALLERALHILDTQADGKDER</sequence>
<keyword evidence="3" id="KW-0819">tRNA processing</keyword>
<dbReference type="PROSITE" id="PS51257">
    <property type="entry name" value="PROKAR_LIPOPROTEIN"/>
    <property type="match status" value="1"/>
</dbReference>
<gene>
    <name evidence="13" type="ordered locus">Theco_1819</name>
</gene>
<dbReference type="NCBIfam" id="NF009814">
    <property type="entry name" value="PRK13299.1"/>
    <property type="match status" value="1"/>
</dbReference>
<dbReference type="CDD" id="cd05398">
    <property type="entry name" value="NT_ClassII-CCAase"/>
    <property type="match status" value="1"/>
</dbReference>
<dbReference type="InterPro" id="IPR032810">
    <property type="entry name" value="CCA-adding_enz_C"/>
</dbReference>
<dbReference type="Gene3D" id="3.30.460.10">
    <property type="entry name" value="Beta Polymerase, domain 2"/>
    <property type="match status" value="1"/>
</dbReference>
<dbReference type="KEGG" id="tco:Theco_1819"/>
<accession>L0EFM6</accession>
<dbReference type="InterPro" id="IPR002646">
    <property type="entry name" value="PolA_pol_head_dom"/>
</dbReference>
<dbReference type="EMBL" id="CP003255">
    <property type="protein sequence ID" value="AGA57950.1"/>
    <property type="molecule type" value="Genomic_DNA"/>
</dbReference>
<dbReference type="InterPro" id="IPR032828">
    <property type="entry name" value="PolyA_RNA-bd"/>
</dbReference>
<dbReference type="PANTHER" id="PTHR46173">
    <property type="entry name" value="CCA TRNA NUCLEOTIDYLTRANSFERASE 1, MITOCHONDRIAL"/>
    <property type="match status" value="1"/>
</dbReference>
<evidence type="ECO:0000256" key="1">
    <source>
        <dbReference type="ARBA" id="ARBA00001946"/>
    </source>
</evidence>
<comment type="similarity">
    <text evidence="9">Belongs to the tRNA nucleotidyltransferase/poly(A) polymerase family.</text>
</comment>
<feature type="domain" description="CCA-adding enzyme C-terminal" evidence="12">
    <location>
        <begin position="249"/>
        <end position="399"/>
    </location>
</feature>
<dbReference type="RefSeq" id="WP_015254701.1">
    <property type="nucleotide sequence ID" value="NC_019897.1"/>
</dbReference>
<dbReference type="HOGENOM" id="CLU_015961_3_0_9"/>
<dbReference type="AlphaFoldDB" id="L0EFM6"/>
<keyword evidence="6" id="KW-0547">Nucleotide-binding</keyword>
<dbReference type="Gene3D" id="1.10.3090.10">
    <property type="entry name" value="cca-adding enzyme, domain 2"/>
    <property type="match status" value="1"/>
</dbReference>
<dbReference type="SUPFAM" id="SSF81301">
    <property type="entry name" value="Nucleotidyltransferase"/>
    <property type="match status" value="1"/>
</dbReference>
<dbReference type="eggNOG" id="COG0617">
    <property type="taxonomic scope" value="Bacteria"/>
</dbReference>
<evidence type="ECO:0000256" key="5">
    <source>
        <dbReference type="ARBA" id="ARBA00022723"/>
    </source>
</evidence>
<dbReference type="GO" id="GO:0046872">
    <property type="term" value="F:metal ion binding"/>
    <property type="evidence" value="ECO:0007669"/>
    <property type="project" value="UniProtKB-KW"/>
</dbReference>
<feature type="domain" description="tRNA nucleotidyltransferase/poly(A) polymerase RNA and SrmB- binding" evidence="11">
    <location>
        <begin position="169"/>
        <end position="222"/>
    </location>
</feature>
<evidence type="ECO:0000313" key="14">
    <source>
        <dbReference type="Proteomes" id="UP000010795"/>
    </source>
</evidence>
<evidence type="ECO:0000313" key="13">
    <source>
        <dbReference type="EMBL" id="AGA57950.1"/>
    </source>
</evidence>
<dbReference type="OrthoDB" id="9805698at2"/>
<keyword evidence="7" id="KW-0460">Magnesium</keyword>
<evidence type="ECO:0000256" key="4">
    <source>
        <dbReference type="ARBA" id="ARBA00022695"/>
    </source>
</evidence>
<dbReference type="Pfam" id="PF12627">
    <property type="entry name" value="PolyA_pol_RNAbd"/>
    <property type="match status" value="1"/>
</dbReference>
<dbReference type="PANTHER" id="PTHR46173:SF1">
    <property type="entry name" value="CCA TRNA NUCLEOTIDYLTRANSFERASE 1, MITOCHONDRIAL"/>
    <property type="match status" value="1"/>
</dbReference>
<feature type="domain" description="Poly A polymerase head" evidence="10">
    <location>
        <begin position="22"/>
        <end position="142"/>
    </location>
</feature>
<dbReference type="GO" id="GO:0016779">
    <property type="term" value="F:nucleotidyltransferase activity"/>
    <property type="evidence" value="ECO:0007669"/>
    <property type="project" value="UniProtKB-KW"/>
</dbReference>
<evidence type="ECO:0000256" key="8">
    <source>
        <dbReference type="ARBA" id="ARBA00022884"/>
    </source>
</evidence>
<evidence type="ECO:0000256" key="3">
    <source>
        <dbReference type="ARBA" id="ARBA00022694"/>
    </source>
</evidence>
<dbReference type="GO" id="GO:0000049">
    <property type="term" value="F:tRNA binding"/>
    <property type="evidence" value="ECO:0007669"/>
    <property type="project" value="TreeGrafter"/>
</dbReference>
<evidence type="ECO:0000256" key="2">
    <source>
        <dbReference type="ARBA" id="ARBA00022679"/>
    </source>
</evidence>
<dbReference type="InterPro" id="IPR050264">
    <property type="entry name" value="Bact_CCA-adding_enz_type3_sf"/>
</dbReference>
<dbReference type="SUPFAM" id="SSF81891">
    <property type="entry name" value="Poly A polymerase C-terminal region-like"/>
    <property type="match status" value="1"/>
</dbReference>
<dbReference type="GO" id="GO:0008033">
    <property type="term" value="P:tRNA processing"/>
    <property type="evidence" value="ECO:0007669"/>
    <property type="project" value="UniProtKB-KW"/>
</dbReference>
<evidence type="ECO:0000256" key="9">
    <source>
        <dbReference type="RuleBase" id="RU003953"/>
    </source>
</evidence>
<evidence type="ECO:0000259" key="10">
    <source>
        <dbReference type="Pfam" id="PF01743"/>
    </source>
</evidence>
<dbReference type="Pfam" id="PF13735">
    <property type="entry name" value="tRNA_NucTran2_2"/>
    <property type="match status" value="1"/>
</dbReference>
<evidence type="ECO:0000259" key="12">
    <source>
        <dbReference type="Pfam" id="PF13735"/>
    </source>
</evidence>
<reference evidence="14" key="1">
    <citation type="submission" date="2012-01" db="EMBL/GenBank/DDBJ databases">
        <title>Complete sequence of chromosome of Thermobacillus composti KWC4.</title>
        <authorList>
            <person name="Lucas S."/>
            <person name="Han J."/>
            <person name="Lapidus A."/>
            <person name="Cheng J.-F."/>
            <person name="Goodwin L."/>
            <person name="Pitluck S."/>
            <person name="Peters L."/>
            <person name="Ovchinnikova G."/>
            <person name="Teshima H."/>
            <person name="Detter J.C."/>
            <person name="Han C."/>
            <person name="Tapia R."/>
            <person name="Land M."/>
            <person name="Hauser L."/>
            <person name="Kyrpides N."/>
            <person name="Ivanova N."/>
            <person name="Pagani I."/>
            <person name="Anderson I."/>
            <person name="Woyke T."/>
        </authorList>
    </citation>
    <scope>NUCLEOTIDE SEQUENCE [LARGE SCALE GENOMIC DNA]</scope>
    <source>
        <strain evidence="14">DSM 18247 / JCM 13945 / KWC4</strain>
    </source>
</reference>
<keyword evidence="14" id="KW-1185">Reference proteome</keyword>
<dbReference type="STRING" id="717605.Theco_1819"/>
<organism evidence="13 14">
    <name type="scientific">Thermobacillus composti (strain DSM 18247 / JCM 13945 / KWC4)</name>
    <dbReference type="NCBI Taxonomy" id="717605"/>
    <lineage>
        <taxon>Bacteria</taxon>
        <taxon>Bacillati</taxon>
        <taxon>Bacillota</taxon>
        <taxon>Bacilli</taxon>
        <taxon>Bacillales</taxon>
        <taxon>Paenibacillaceae</taxon>
        <taxon>Thermobacillus</taxon>
    </lineage>
</organism>
<evidence type="ECO:0000256" key="7">
    <source>
        <dbReference type="ARBA" id="ARBA00022842"/>
    </source>
</evidence>
<dbReference type="InterPro" id="IPR043519">
    <property type="entry name" value="NT_sf"/>
</dbReference>
<dbReference type="GO" id="GO:0000166">
    <property type="term" value="F:nucleotide binding"/>
    <property type="evidence" value="ECO:0007669"/>
    <property type="project" value="UniProtKB-KW"/>
</dbReference>
<proteinExistence type="inferred from homology"/>
<name>L0EFM6_THECK</name>